<dbReference type="AlphaFoldDB" id="A0A6F9DT09"/>
<dbReference type="SUPFAM" id="SSF103473">
    <property type="entry name" value="MFS general substrate transporter"/>
    <property type="match status" value="1"/>
</dbReference>
<dbReference type="PROSITE" id="PS50850">
    <property type="entry name" value="MFS"/>
    <property type="match status" value="1"/>
</dbReference>
<feature type="transmembrane region" description="Helical" evidence="5">
    <location>
        <begin position="343"/>
        <end position="364"/>
    </location>
</feature>
<dbReference type="Gene3D" id="1.20.1250.20">
    <property type="entry name" value="MFS general substrate transporter like domains"/>
    <property type="match status" value="1"/>
</dbReference>
<dbReference type="InterPro" id="IPR036259">
    <property type="entry name" value="MFS_trans_sf"/>
</dbReference>
<accession>A0A6F9DT09</accession>
<evidence type="ECO:0000259" key="6">
    <source>
        <dbReference type="PROSITE" id="PS50850"/>
    </source>
</evidence>
<keyword evidence="3 5" id="KW-1133">Transmembrane helix</keyword>
<feature type="transmembrane region" description="Helical" evidence="5">
    <location>
        <begin position="268"/>
        <end position="286"/>
    </location>
</feature>
<evidence type="ECO:0000256" key="1">
    <source>
        <dbReference type="ARBA" id="ARBA00004141"/>
    </source>
</evidence>
<keyword evidence="4 5" id="KW-0472">Membrane</keyword>
<organism evidence="7">
    <name type="scientific">Phallusia mammillata</name>
    <dbReference type="NCBI Taxonomy" id="59560"/>
    <lineage>
        <taxon>Eukaryota</taxon>
        <taxon>Metazoa</taxon>
        <taxon>Chordata</taxon>
        <taxon>Tunicata</taxon>
        <taxon>Ascidiacea</taxon>
        <taxon>Phlebobranchia</taxon>
        <taxon>Ascidiidae</taxon>
        <taxon>Phallusia</taxon>
    </lineage>
</organism>
<evidence type="ECO:0000313" key="7">
    <source>
        <dbReference type="EMBL" id="CAB3266158.1"/>
    </source>
</evidence>
<protein>
    <submittedName>
        <fullName evidence="7">Solute carrier family 22 member 5-like</fullName>
    </submittedName>
</protein>
<feature type="transmembrane region" description="Helical" evidence="5">
    <location>
        <begin position="404"/>
        <end position="423"/>
    </location>
</feature>
<dbReference type="Pfam" id="PF00083">
    <property type="entry name" value="Sugar_tr"/>
    <property type="match status" value="1"/>
</dbReference>
<evidence type="ECO:0000256" key="2">
    <source>
        <dbReference type="ARBA" id="ARBA00022692"/>
    </source>
</evidence>
<dbReference type="PROSITE" id="PS00216">
    <property type="entry name" value="SUGAR_TRANSPORT_1"/>
    <property type="match status" value="1"/>
</dbReference>
<feature type="transmembrane region" description="Helical" evidence="5">
    <location>
        <begin position="205"/>
        <end position="227"/>
    </location>
</feature>
<feature type="transmembrane region" description="Helical" evidence="5">
    <location>
        <begin position="376"/>
        <end position="397"/>
    </location>
</feature>
<name>A0A6F9DT09_9ASCI</name>
<feature type="transmembrane region" description="Helical" evidence="5">
    <location>
        <begin position="429"/>
        <end position="452"/>
    </location>
</feature>
<keyword evidence="2 5" id="KW-0812">Transmembrane</keyword>
<dbReference type="EMBL" id="LR790296">
    <property type="protein sequence ID" value="CAB3266158.1"/>
    <property type="molecule type" value="mRNA"/>
</dbReference>
<feature type="transmembrane region" description="Helical" evidence="5">
    <location>
        <begin position="239"/>
        <end position="262"/>
    </location>
</feature>
<proteinExistence type="evidence at transcript level"/>
<feature type="transmembrane region" description="Helical" evidence="5">
    <location>
        <begin position="493"/>
        <end position="513"/>
    </location>
</feature>
<evidence type="ECO:0000256" key="3">
    <source>
        <dbReference type="ARBA" id="ARBA00022989"/>
    </source>
</evidence>
<feature type="domain" description="Major facilitator superfamily (MFS) profile" evidence="6">
    <location>
        <begin position="66"/>
        <end position="517"/>
    </location>
</feature>
<sequence>MEVWKQMGKYERRLCVLLAVTSFTNPFSVLSLLFFHYTPNYHCDVTNIERSVEIMHSEKFNRSYNLSEKVSLREFLIPEETSLLGKISQSRCFVFNRTRQELREFAESAETMQTNNNTGEKIPCNFVEFHYEKDTTSAAQEFGMVCGNAWKKPMVGVNYMIGKFVGTALSGWISDKFGRKVAFFLFTFVQFAAACVISFSANFEMYLALVFCMGIGSVGNYAAAIMLGSETVGKQHRNFICSGISVGYAFGYMFVPAIAYFLQQWRRYTLATGLVGVIYIPFYWFIDESPRWLNAVGKTKKAEKILEKISKYNGRKIEMQKAEEPETKSTLKMWLEFLKSPSLMFRLLLTCSSWVICNMTYYAILFDTNSLTGSRFLNCFYAGVVELLAYIVSFATVERGGRKNTYLGFMVAAGLAIIVTPFIKLWSEVAVTILTMLSKLCVTVGYYVVYISTPELFPTALRHTTMSVASACGRFGGMLAPLIIFSGQNGDSYIPYLASGILTIIVSLLYILLPNTHNAPLPDSVPEAVQMENRKFCCFGKKLEIESKLAEEEIPMTEV</sequence>
<dbReference type="InterPro" id="IPR005829">
    <property type="entry name" value="Sugar_transporter_CS"/>
</dbReference>
<feature type="transmembrane region" description="Helical" evidence="5">
    <location>
        <begin position="464"/>
        <end position="487"/>
    </location>
</feature>
<evidence type="ECO:0000256" key="5">
    <source>
        <dbReference type="SAM" id="Phobius"/>
    </source>
</evidence>
<feature type="transmembrane region" description="Helical" evidence="5">
    <location>
        <begin position="181"/>
        <end position="199"/>
    </location>
</feature>
<dbReference type="GO" id="GO:0016020">
    <property type="term" value="C:membrane"/>
    <property type="evidence" value="ECO:0007669"/>
    <property type="project" value="UniProtKB-SubCell"/>
</dbReference>
<gene>
    <name evidence="7" type="primary">Slc22a5-003</name>
</gene>
<dbReference type="InterPro" id="IPR005828">
    <property type="entry name" value="MFS_sugar_transport-like"/>
</dbReference>
<dbReference type="GO" id="GO:0022857">
    <property type="term" value="F:transmembrane transporter activity"/>
    <property type="evidence" value="ECO:0007669"/>
    <property type="project" value="InterPro"/>
</dbReference>
<comment type="subcellular location">
    <subcellularLocation>
        <location evidence="1">Membrane</location>
        <topology evidence="1">Multi-pass membrane protein</topology>
    </subcellularLocation>
</comment>
<reference evidence="7" key="1">
    <citation type="submission" date="2020-04" db="EMBL/GenBank/DDBJ databases">
        <authorList>
            <person name="Neveu A P."/>
        </authorList>
    </citation>
    <scope>NUCLEOTIDE SEQUENCE</scope>
    <source>
        <tissue evidence="7">Whole embryo</tissue>
    </source>
</reference>
<evidence type="ECO:0000256" key="4">
    <source>
        <dbReference type="ARBA" id="ARBA00023136"/>
    </source>
</evidence>
<dbReference type="InterPro" id="IPR020846">
    <property type="entry name" value="MFS_dom"/>
</dbReference>
<dbReference type="PANTHER" id="PTHR24064">
    <property type="entry name" value="SOLUTE CARRIER FAMILY 22 MEMBER"/>
    <property type="match status" value="1"/>
</dbReference>